<dbReference type="NCBIfam" id="NF033860">
    <property type="entry name" value="Wzy_O6_O28"/>
    <property type="match status" value="1"/>
</dbReference>
<feature type="transmembrane region" description="Helical" evidence="1">
    <location>
        <begin position="385"/>
        <end position="402"/>
    </location>
</feature>
<accession>A0A5Y2QT36</accession>
<organism evidence="2">
    <name type="scientific">Salmonella enterica subsp. arizonae</name>
    <dbReference type="NCBI Taxonomy" id="59203"/>
    <lineage>
        <taxon>Bacteria</taxon>
        <taxon>Pseudomonadati</taxon>
        <taxon>Pseudomonadota</taxon>
        <taxon>Gammaproteobacteria</taxon>
        <taxon>Enterobacterales</taxon>
        <taxon>Enterobacteriaceae</taxon>
        <taxon>Salmonella</taxon>
    </lineage>
</organism>
<dbReference type="EMBL" id="AAILJL010000043">
    <property type="protein sequence ID" value="ECF4924930.1"/>
    <property type="molecule type" value="Genomic_DNA"/>
</dbReference>
<keyword evidence="1" id="KW-1133">Transmembrane helix</keyword>
<evidence type="ECO:0000313" key="2">
    <source>
        <dbReference type="EMBL" id="ECF4924930.1"/>
    </source>
</evidence>
<proteinExistence type="predicted"/>
<reference evidence="2" key="1">
    <citation type="submission" date="2019-07" db="EMBL/GenBank/DDBJ databases">
        <authorList>
            <consortium name="GenomeTrakr network: Whole genome sequencing for foodborne pathogen traceback"/>
        </authorList>
    </citation>
    <scope>NUCLEOTIDE SEQUENCE [LARGE SCALE GENOMIC DNA]</scope>
    <source>
        <strain evidence="2">FDA00014297</strain>
    </source>
</reference>
<dbReference type="AlphaFoldDB" id="A0A5Y2QT36"/>
<keyword evidence="1" id="KW-0812">Transmembrane</keyword>
<feature type="transmembrane region" description="Helical" evidence="1">
    <location>
        <begin position="221"/>
        <end position="240"/>
    </location>
</feature>
<feature type="transmembrane region" description="Helical" evidence="1">
    <location>
        <begin position="31"/>
        <end position="52"/>
    </location>
</feature>
<feature type="transmembrane region" description="Helical" evidence="1">
    <location>
        <begin position="146"/>
        <end position="167"/>
    </location>
</feature>
<keyword evidence="1" id="KW-0472">Membrane</keyword>
<feature type="transmembrane region" description="Helical" evidence="1">
    <location>
        <begin position="355"/>
        <end position="373"/>
    </location>
</feature>
<protein>
    <submittedName>
        <fullName evidence="2">Oligosaccharide repeat unit polymerase</fullName>
    </submittedName>
</protein>
<sequence>MWYIWRLKKQVFWRYHISKENIYVSKSNRTLIISFLLLYIISALISMFQTLTQNNYPGELEEFTRSISTVEVILLSMLNIISFIVCYFVFLVLSSFRLKFNKNISVIFNKRRINKIFLFLLIAQIFFLVTTGVGKVTTNANEITTSIYSPLFSFLKPEPFIYLFFLYFRMNKNFSYKGDILFTTNILLFVFFKILQGWTSFLLILFFLEMYARYRLKNKKIILLLPLFIIFFGGWVYQYAFVLKNEIRGNDVAPLSYYQGVEQLTSRLSMNPVSLGAYENYDVVVHLYQKENRVFKESESLLRPILPGGFINKDFRILNNNVMASFYPDLNPYTSSDFGIVMYYSILFNSSLPDFILLIILTMMLFLIAKVYFDSMSSYDGQYDILLFFIVFYSFYTVSIENVFGQGFFPYIFSTIFFYATGGIKFNRR</sequence>
<gene>
    <name evidence="2" type="primary">wzy</name>
    <name evidence="2" type="ORF">FLP03_22695</name>
</gene>
<dbReference type="Proteomes" id="UP000839641">
    <property type="component" value="Unassembled WGS sequence"/>
</dbReference>
<feature type="transmembrane region" description="Helical" evidence="1">
    <location>
        <begin position="72"/>
        <end position="96"/>
    </location>
</feature>
<feature type="transmembrane region" description="Helical" evidence="1">
    <location>
        <begin position="408"/>
        <end position="426"/>
    </location>
</feature>
<feature type="transmembrane region" description="Helical" evidence="1">
    <location>
        <begin position="116"/>
        <end position="134"/>
    </location>
</feature>
<comment type="caution">
    <text evidence="2">The sequence shown here is derived from an EMBL/GenBank/DDBJ whole genome shotgun (WGS) entry which is preliminary data.</text>
</comment>
<name>A0A5Y2QT36_SALER</name>
<evidence type="ECO:0000256" key="1">
    <source>
        <dbReference type="SAM" id="Phobius"/>
    </source>
</evidence>